<dbReference type="VEuPathDB" id="FungiDB:RhiirFUN_017102"/>
<evidence type="ECO:0000259" key="2">
    <source>
        <dbReference type="Pfam" id="PF05699"/>
    </source>
</evidence>
<dbReference type="Pfam" id="PF05699">
    <property type="entry name" value="Dimer_Tnp_hAT"/>
    <property type="match status" value="1"/>
</dbReference>
<accession>A0A915ZJH8</accession>
<protein>
    <recommendedName>
        <fullName evidence="2">HAT C-terminal dimerisation domain-containing protein</fullName>
    </recommendedName>
</protein>
<evidence type="ECO:0000313" key="4">
    <source>
        <dbReference type="Proteomes" id="UP000684084"/>
    </source>
</evidence>
<evidence type="ECO:0000313" key="3">
    <source>
        <dbReference type="EMBL" id="CAB5378742.1"/>
    </source>
</evidence>
<proteinExistence type="predicted"/>
<name>A0A915ZJH8_9GLOM</name>
<dbReference type="OrthoDB" id="2383765at2759"/>
<dbReference type="InterPro" id="IPR008906">
    <property type="entry name" value="HATC_C_dom"/>
</dbReference>
<dbReference type="GO" id="GO:0046983">
    <property type="term" value="F:protein dimerization activity"/>
    <property type="evidence" value="ECO:0007669"/>
    <property type="project" value="InterPro"/>
</dbReference>
<dbReference type="EMBL" id="CAGKOT010000039">
    <property type="protein sequence ID" value="CAB5378742.1"/>
    <property type="molecule type" value="Genomic_DNA"/>
</dbReference>
<comment type="caution">
    <text evidence="3">The sequence shown here is derived from an EMBL/GenBank/DDBJ whole genome shotgun (WGS) entry which is preliminary data.</text>
</comment>
<organism evidence="3 4">
    <name type="scientific">Rhizophagus irregularis</name>
    <dbReference type="NCBI Taxonomy" id="588596"/>
    <lineage>
        <taxon>Eukaryota</taxon>
        <taxon>Fungi</taxon>
        <taxon>Fungi incertae sedis</taxon>
        <taxon>Mucoromycota</taxon>
        <taxon>Glomeromycotina</taxon>
        <taxon>Glomeromycetes</taxon>
        <taxon>Glomerales</taxon>
        <taxon>Glomeraceae</taxon>
        <taxon>Rhizophagus</taxon>
    </lineage>
</organism>
<gene>
    <name evidence="3" type="ORF">CHRIB12_LOCUS16348</name>
</gene>
<evidence type="ECO:0000256" key="1">
    <source>
        <dbReference type="SAM" id="MobiDB-lite"/>
    </source>
</evidence>
<dbReference type="Proteomes" id="UP000684084">
    <property type="component" value="Unassembled WGS sequence"/>
</dbReference>
<dbReference type="AlphaFoldDB" id="A0A915ZJH8"/>
<reference evidence="3" key="1">
    <citation type="submission" date="2020-05" db="EMBL/GenBank/DDBJ databases">
        <authorList>
            <person name="Rincon C."/>
            <person name="Sanders R I."/>
            <person name="Robbins C."/>
            <person name="Chaturvedi A."/>
        </authorList>
    </citation>
    <scope>NUCLEOTIDE SEQUENCE</scope>
    <source>
        <strain evidence="3">CHB12</strain>
    </source>
</reference>
<feature type="domain" description="HAT C-terminal dimerisation" evidence="2">
    <location>
        <begin position="314"/>
        <end position="373"/>
    </location>
</feature>
<dbReference type="VEuPathDB" id="FungiDB:RhiirFUN_007272"/>
<sequence length="498" mass="57467">MSDSLPSNSKKTKSANSTNGRPKKPIWRFFEQGDEIDKGHYIATCLACKQTFRPGKTPVMEKHIMNNCSKVDHSIREAVIYMVEARETREISSNANTKRQNSESDQVTLENFYENSNLSKERKEDIDTALIKAFVIGENSNIITSEAVKTIINRKRGFFNDVYDLANIMKPIRDAILSLESNKSTLADCYFSLACLGQSINKIPDENENVRFRQHAIKSFNERFKMYDFDEYLLAYYIHPSYKGFGVKMSQYQRVQSTAARIWQQMLKDPNIATYLKKHDHSKKKSAEILLAQIGEFHLQTAPYNMPYSSQVNTPLSWWKMCVPTPPYLQLLSIKLFSIIPHAASCERIWSICGWMVGKRRTRLLTENLESMSKIHSYYIANSKSELPNFSKDRTAEELRTILSDAHLCDDDDEYVDDYNEEEMIKLVSSPPINDDCEQVPSQDLEILNVLDLDSMFKDKSNNITDKQLELDGLNDFIQELDEEDDFDPDLLVQNFNS</sequence>
<feature type="region of interest" description="Disordered" evidence="1">
    <location>
        <begin position="1"/>
        <end position="25"/>
    </location>
</feature>